<evidence type="ECO:0000256" key="2">
    <source>
        <dbReference type="ARBA" id="ARBA00022801"/>
    </source>
</evidence>
<comment type="similarity">
    <text evidence="1">Belongs to the thioesterase PaaI family.</text>
</comment>
<evidence type="ECO:0000313" key="5">
    <source>
        <dbReference type="Proteomes" id="UP000006158"/>
    </source>
</evidence>
<organism evidence="4 5">
    <name type="scientific">Mycolicibacterium smegmatis (strain ATCC 700084 / mc(2)155)</name>
    <name type="common">Mycobacterium smegmatis</name>
    <dbReference type="NCBI Taxonomy" id="246196"/>
    <lineage>
        <taxon>Bacteria</taxon>
        <taxon>Bacillati</taxon>
        <taxon>Actinomycetota</taxon>
        <taxon>Actinomycetes</taxon>
        <taxon>Mycobacteriales</taxon>
        <taxon>Mycobacteriaceae</taxon>
        <taxon>Mycolicibacterium</taxon>
    </lineage>
</organism>
<reference evidence="4 5" key="1">
    <citation type="journal article" date="2007" name="Genome Biol.">
        <title>Interrupted coding sequences in Mycobacterium smegmatis: authentic mutations or sequencing errors?</title>
        <authorList>
            <person name="Deshayes C."/>
            <person name="Perrodou E."/>
            <person name="Gallien S."/>
            <person name="Euphrasie D."/>
            <person name="Schaeffer C."/>
            <person name="Van-Dorsselaer A."/>
            <person name="Poch O."/>
            <person name="Lecompte O."/>
            <person name="Reyrat J.M."/>
        </authorList>
    </citation>
    <scope>NUCLEOTIDE SEQUENCE [LARGE SCALE GENOMIC DNA]</scope>
    <source>
        <strain evidence="5">ATCC 700084 / mc(2)155</strain>
    </source>
</reference>
<protein>
    <recommendedName>
        <fullName evidence="3">Thioesterase domain-containing protein</fullName>
    </recommendedName>
</protein>
<evidence type="ECO:0000313" key="4">
    <source>
        <dbReference type="EMBL" id="AFP41301.1"/>
    </source>
</evidence>
<evidence type="ECO:0000259" key="3">
    <source>
        <dbReference type="Pfam" id="PF03061"/>
    </source>
</evidence>
<dbReference type="PANTHER" id="PTHR21660">
    <property type="entry name" value="THIOESTERASE SUPERFAMILY MEMBER-RELATED"/>
    <property type="match status" value="1"/>
</dbReference>
<dbReference type="AlphaFoldDB" id="I7GD93"/>
<name>I7GD93_MYCS2</name>
<dbReference type="PANTHER" id="PTHR21660:SF1">
    <property type="entry name" value="ACYL-COENZYME A THIOESTERASE 13"/>
    <property type="match status" value="1"/>
</dbReference>
<feature type="domain" description="Thioesterase" evidence="3">
    <location>
        <begin position="58"/>
        <end position="133"/>
    </location>
</feature>
<dbReference type="InterPro" id="IPR039298">
    <property type="entry name" value="ACOT13"/>
</dbReference>
<dbReference type="NCBIfam" id="TIGR00369">
    <property type="entry name" value="unchar_dom_1"/>
    <property type="match status" value="1"/>
</dbReference>
<dbReference type="GO" id="GO:0047617">
    <property type="term" value="F:fatty acyl-CoA hydrolase activity"/>
    <property type="evidence" value="ECO:0007669"/>
    <property type="project" value="InterPro"/>
</dbReference>
<dbReference type="InterPro" id="IPR006683">
    <property type="entry name" value="Thioestr_dom"/>
</dbReference>
<reference evidence="4 5" key="2">
    <citation type="journal article" date="2009" name="Genome Res.">
        <title>Ortho-proteogenomics: multiple proteomes investigation through orthology and a new MS-based protocol.</title>
        <authorList>
            <person name="Gallien S."/>
            <person name="Perrodou E."/>
            <person name="Carapito C."/>
            <person name="Deshayes C."/>
            <person name="Reyrat J.M."/>
            <person name="Van Dorsselaer A."/>
            <person name="Poch O."/>
            <person name="Schaeffer C."/>
            <person name="Lecompte O."/>
        </authorList>
    </citation>
    <scope>NUCLEOTIDE SEQUENCE [LARGE SCALE GENOMIC DNA]</scope>
    <source>
        <strain evidence="5">ATCC 700084 / mc(2)155</strain>
    </source>
</reference>
<evidence type="ECO:0000256" key="1">
    <source>
        <dbReference type="ARBA" id="ARBA00008324"/>
    </source>
</evidence>
<dbReference type="Proteomes" id="UP000006158">
    <property type="component" value="Chromosome"/>
</dbReference>
<dbReference type="EMBL" id="CP001663">
    <property type="protein sequence ID" value="AFP41301.1"/>
    <property type="molecule type" value="Genomic_DNA"/>
</dbReference>
<sequence>MRRLLDMTRSMTGSDVMAQFLPTSPLVAKLGIVAENLADGQVRLRMPWDPSNATIADMVHGGAIATLADVTVMATAWAGAEVPGELRGVTVSMSLQYLAPARATDLIGVGHVLRRGHSLVHCDVDVHTPDDTPVAKAVATYKLG</sequence>
<dbReference type="Pfam" id="PF03061">
    <property type="entry name" value="4HBT"/>
    <property type="match status" value="1"/>
</dbReference>
<accession>I7GD93</accession>
<dbReference type="InterPro" id="IPR029069">
    <property type="entry name" value="HotDog_dom_sf"/>
</dbReference>
<dbReference type="InterPro" id="IPR003736">
    <property type="entry name" value="PAAI_dom"/>
</dbReference>
<dbReference type="Gene3D" id="3.10.129.10">
    <property type="entry name" value="Hotdog Thioesterase"/>
    <property type="match status" value="1"/>
</dbReference>
<dbReference type="PATRIC" id="fig|246196.56.peg.4963"/>
<keyword evidence="2" id="KW-0378">Hydrolase</keyword>
<proteinExistence type="inferred from homology"/>
<gene>
    <name evidence="4" type="ordered locus">MSMEI_4857</name>
</gene>
<dbReference type="SUPFAM" id="SSF54637">
    <property type="entry name" value="Thioesterase/thiol ester dehydrase-isomerase"/>
    <property type="match status" value="1"/>
</dbReference>
<dbReference type="KEGG" id="msg:MSMEI_4857"/>
<dbReference type="CDD" id="cd03443">
    <property type="entry name" value="PaaI_thioesterase"/>
    <property type="match status" value="1"/>
</dbReference>